<dbReference type="GO" id="GO:0006508">
    <property type="term" value="P:proteolysis"/>
    <property type="evidence" value="ECO:0007669"/>
    <property type="project" value="UniProtKB-KW"/>
</dbReference>
<dbReference type="GO" id="GO:0046872">
    <property type="term" value="F:metal ion binding"/>
    <property type="evidence" value="ECO:0007669"/>
    <property type="project" value="InterPro"/>
</dbReference>
<keyword evidence="5" id="KW-0378">Hydrolase</keyword>
<accession>E3T6M6</accession>
<proteinExistence type="inferred from homology"/>
<dbReference type="SUPFAM" id="SSF63411">
    <property type="entry name" value="LuxS/MPP-like metallohydrolase"/>
    <property type="match status" value="2"/>
</dbReference>
<evidence type="ECO:0000259" key="4">
    <source>
        <dbReference type="Pfam" id="PF05193"/>
    </source>
</evidence>
<dbReference type="InterPro" id="IPR050361">
    <property type="entry name" value="MPP/UQCRC_Complex"/>
</dbReference>
<dbReference type="PANTHER" id="PTHR11851:SF49">
    <property type="entry name" value="MITOCHONDRIAL-PROCESSING PEPTIDASE SUBUNIT ALPHA"/>
    <property type="match status" value="1"/>
</dbReference>
<feature type="domain" description="Peptidase M16 C-terminal" evidence="4">
    <location>
        <begin position="166"/>
        <end position="337"/>
    </location>
</feature>
<reference evidence="5" key="1">
    <citation type="submission" date="2009-12" db="EMBL/GenBank/DDBJ databases">
        <authorList>
            <person name="Kielak A."/>
            <person name="van Veen J.A."/>
            <person name="Kowalchuk G.A."/>
        </authorList>
    </citation>
    <scope>NUCLEOTIDE SEQUENCE</scope>
</reference>
<dbReference type="EMBL" id="GU260706">
    <property type="protein sequence ID" value="ADC35969.1"/>
    <property type="molecule type" value="Genomic_DNA"/>
</dbReference>
<dbReference type="Gene3D" id="3.30.830.10">
    <property type="entry name" value="Metalloenzyme, LuxS/M16 peptidase-like"/>
    <property type="match status" value="2"/>
</dbReference>
<dbReference type="PANTHER" id="PTHR11851">
    <property type="entry name" value="METALLOPROTEASE"/>
    <property type="match status" value="1"/>
</dbReference>
<reference evidence="5" key="2">
    <citation type="journal article" date="2010" name="Appl. Environ. Microbiol.">
        <title>Comparative analysis of acidobacterial genomic fragments from terrestrial and aquatic metagenomic libraries, with emphasis on acidobacteria subdivision 6.</title>
        <authorList>
            <person name="Kielak A.M."/>
            <person name="van Veen J.A."/>
            <person name="Kowalchuk G.A."/>
        </authorList>
    </citation>
    <scope>NUCLEOTIDE SEQUENCE</scope>
</reference>
<evidence type="ECO:0000259" key="3">
    <source>
        <dbReference type="Pfam" id="PF00675"/>
    </source>
</evidence>
<protein>
    <submittedName>
        <fullName evidence="5">Putative protease</fullName>
    </submittedName>
</protein>
<dbReference type="Pfam" id="PF00675">
    <property type="entry name" value="Peptidase_M16"/>
    <property type="match status" value="1"/>
</dbReference>
<dbReference type="InterPro" id="IPR011249">
    <property type="entry name" value="Metalloenz_LuxS/M16"/>
</dbReference>
<dbReference type="InterPro" id="IPR011765">
    <property type="entry name" value="Pept_M16_N"/>
</dbReference>
<dbReference type="InterPro" id="IPR001431">
    <property type="entry name" value="Pept_M16_Zn_BS"/>
</dbReference>
<dbReference type="Pfam" id="PF05193">
    <property type="entry name" value="Peptidase_M16_C"/>
    <property type="match status" value="1"/>
</dbReference>
<comment type="similarity">
    <text evidence="1 2">Belongs to the peptidase M16 family.</text>
</comment>
<dbReference type="InterPro" id="IPR007863">
    <property type="entry name" value="Peptidase_M16_C"/>
</dbReference>
<organism evidence="5">
    <name type="scientific">uncultured bacterium 98</name>
    <dbReference type="NCBI Taxonomy" id="698395"/>
    <lineage>
        <taxon>Bacteria</taxon>
        <taxon>environmental samples</taxon>
    </lineage>
</organism>
<evidence type="ECO:0000256" key="1">
    <source>
        <dbReference type="ARBA" id="ARBA00007261"/>
    </source>
</evidence>
<dbReference type="GO" id="GO:0004222">
    <property type="term" value="F:metalloendopeptidase activity"/>
    <property type="evidence" value="ECO:0007669"/>
    <property type="project" value="InterPro"/>
</dbReference>
<dbReference type="MEROPS" id="M16.A15"/>
<evidence type="ECO:0000313" key="5">
    <source>
        <dbReference type="EMBL" id="ADC35969.1"/>
    </source>
</evidence>
<name>E3T6M6_9BACT</name>
<keyword evidence="5" id="KW-0645">Protease</keyword>
<sequence length="419" mass="46416">MIVRDVLPNGLRLLTEQMPHVRSVSIGVWLTRGSRHEPSQHAGIAHFVEHMLFKGTGSRSAEDIAQAIDSIGGQMDAFTAKEYASYYIKVLDEHLPLAIDVLADIVLRPAFAAEDIEREKKVVLEEIKMVEDTPDDLVHELFTEHFWKDHPLGRPILGTPDTVSALNAETLRSYFTDAYSAGNLIVAAVGNIDHSHVRDLVTKHFGHLTTIGEAIVDAPPHVVPEVVIRNKELEQSHVCLGTTGYQQDHKDRYASYVLNTVLGGSMSSRLFQNVREKRGLAYAVFSGLSAYRDAGNVTVYAGCANNAVAELIDVVVGELRRIKDDPPPEEEIRRAKDHLKGSLMLNLESTSSRMSHLARQEIYFDRQFGLDETLEGVELVSRADLERVARDLFGRDALAATVLGAVNGLELPRERLSLG</sequence>
<feature type="domain" description="Peptidase M16 N-terminal" evidence="3">
    <location>
        <begin position="13"/>
        <end position="159"/>
    </location>
</feature>
<evidence type="ECO:0000256" key="2">
    <source>
        <dbReference type="RuleBase" id="RU004447"/>
    </source>
</evidence>
<dbReference type="AlphaFoldDB" id="E3T6M6"/>
<dbReference type="PROSITE" id="PS00143">
    <property type="entry name" value="INSULINASE"/>
    <property type="match status" value="1"/>
</dbReference>
<dbReference type="FunFam" id="3.30.830.10:FF:000008">
    <property type="entry name" value="Mitochondrial-processing peptidase subunit beta"/>
    <property type="match status" value="1"/>
</dbReference>